<dbReference type="OrthoDB" id="10263751at2759"/>
<dbReference type="Pfam" id="PF03992">
    <property type="entry name" value="ABM"/>
    <property type="match status" value="1"/>
</dbReference>
<accession>A0A4S4LIR2</accession>
<organism evidence="3 4">
    <name type="scientific">Phellinidium pouzarii</name>
    <dbReference type="NCBI Taxonomy" id="167371"/>
    <lineage>
        <taxon>Eukaryota</taxon>
        <taxon>Fungi</taxon>
        <taxon>Dikarya</taxon>
        <taxon>Basidiomycota</taxon>
        <taxon>Agaricomycotina</taxon>
        <taxon>Agaricomycetes</taxon>
        <taxon>Hymenochaetales</taxon>
        <taxon>Hymenochaetaceae</taxon>
        <taxon>Phellinidium</taxon>
    </lineage>
</organism>
<dbReference type="Proteomes" id="UP000308199">
    <property type="component" value="Unassembled WGS sequence"/>
</dbReference>
<sequence length="251" mass="27296">MLTDTLTDRKHDYSNKQFSTSLREPGCLGFRTSRFGDKFNVFEEYVDSNAVAQHFETAGFKALVAADALTEPPSMGYFEEFKSEGEMIAKSVMSITRITSTTQLDGILSKAGGKLTVIDFHATWCGPCKTIAPTYEDLARRYTNVNFLKCDVDEAQEVAQRYRVTAMPTFVFLKNSSQVGSVRGADAVALKGAVERYSSGASPAAFAGKGQTLGGSSPTPDIGTEGIINLTPQMKVLLGLIGAYVLLWYFS</sequence>
<dbReference type="PANTHER" id="PTHR46115">
    <property type="entry name" value="THIOREDOXIN-LIKE PROTEIN 1"/>
    <property type="match status" value="1"/>
</dbReference>
<dbReference type="SUPFAM" id="SSF52833">
    <property type="entry name" value="Thioredoxin-like"/>
    <property type="match status" value="1"/>
</dbReference>
<dbReference type="PROSITE" id="PS51352">
    <property type="entry name" value="THIOREDOXIN_2"/>
    <property type="match status" value="1"/>
</dbReference>
<evidence type="ECO:0000313" key="4">
    <source>
        <dbReference type="Proteomes" id="UP000308199"/>
    </source>
</evidence>
<dbReference type="InterPro" id="IPR007138">
    <property type="entry name" value="ABM_dom"/>
</dbReference>
<keyword evidence="4" id="KW-1185">Reference proteome</keyword>
<dbReference type="InterPro" id="IPR013766">
    <property type="entry name" value="Thioredoxin_domain"/>
</dbReference>
<reference evidence="3 4" key="1">
    <citation type="submission" date="2019-02" db="EMBL/GenBank/DDBJ databases">
        <title>Genome sequencing of the rare red list fungi Phellinidium pouzarii.</title>
        <authorList>
            <person name="Buettner E."/>
            <person name="Kellner H."/>
        </authorList>
    </citation>
    <scope>NUCLEOTIDE SEQUENCE [LARGE SCALE GENOMIC DNA]</scope>
    <source>
        <strain evidence="3 4">DSM 108285</strain>
    </source>
</reference>
<dbReference type="Gene3D" id="3.30.70.100">
    <property type="match status" value="1"/>
</dbReference>
<dbReference type="PRINTS" id="PR00421">
    <property type="entry name" value="THIOREDOXIN"/>
</dbReference>
<dbReference type="InterPro" id="IPR011008">
    <property type="entry name" value="Dimeric_a/b-barrel"/>
</dbReference>
<gene>
    <name evidence="3" type="ORF">EW145_g363</name>
</gene>
<evidence type="ECO:0000259" key="2">
    <source>
        <dbReference type="PROSITE" id="PS51352"/>
    </source>
</evidence>
<dbReference type="AlphaFoldDB" id="A0A4S4LIR2"/>
<dbReference type="SUPFAM" id="SSF54909">
    <property type="entry name" value="Dimeric alpha+beta barrel"/>
    <property type="match status" value="1"/>
</dbReference>
<protein>
    <recommendedName>
        <fullName evidence="2">Thioredoxin domain-containing protein</fullName>
    </recommendedName>
</protein>
<dbReference type="Pfam" id="PF00085">
    <property type="entry name" value="Thioredoxin"/>
    <property type="match status" value="1"/>
</dbReference>
<dbReference type="PROSITE" id="PS00194">
    <property type="entry name" value="THIOREDOXIN_1"/>
    <property type="match status" value="1"/>
</dbReference>
<evidence type="ECO:0000256" key="1">
    <source>
        <dbReference type="ARBA" id="ARBA00023157"/>
    </source>
</evidence>
<feature type="domain" description="Thioredoxin" evidence="2">
    <location>
        <begin position="60"/>
        <end position="199"/>
    </location>
</feature>
<dbReference type="InterPro" id="IPR017937">
    <property type="entry name" value="Thioredoxin_CS"/>
</dbReference>
<comment type="caution">
    <text evidence="3">The sequence shown here is derived from an EMBL/GenBank/DDBJ whole genome shotgun (WGS) entry which is preliminary data.</text>
</comment>
<dbReference type="Gene3D" id="3.40.30.10">
    <property type="entry name" value="Glutaredoxin"/>
    <property type="match status" value="1"/>
</dbReference>
<proteinExistence type="predicted"/>
<keyword evidence="1" id="KW-1015">Disulfide bond</keyword>
<name>A0A4S4LIR2_9AGAM</name>
<dbReference type="CDD" id="cd02947">
    <property type="entry name" value="TRX_family"/>
    <property type="match status" value="1"/>
</dbReference>
<evidence type="ECO:0000313" key="3">
    <source>
        <dbReference type="EMBL" id="THH11922.1"/>
    </source>
</evidence>
<dbReference type="EMBL" id="SGPK01000006">
    <property type="protein sequence ID" value="THH11922.1"/>
    <property type="molecule type" value="Genomic_DNA"/>
</dbReference>
<dbReference type="InterPro" id="IPR036249">
    <property type="entry name" value="Thioredoxin-like_sf"/>
</dbReference>